<dbReference type="AlphaFoldDB" id="A0A220MAR7"/>
<evidence type="ECO:0000313" key="2">
    <source>
        <dbReference type="Proteomes" id="UP000197781"/>
    </source>
</evidence>
<sequence>MFHPLVFDNIRVVLEGAVYDRDFEGAITITSRSDVMDMATFHRQFQIEFKLADLHDQAAAIRAEMQLRTQLADIAAEQLEQPLTDHIGCTICIHFYLQMENYRDVPEEAREITSILNDIWGQRPYITQKVSATLAEHRIDWPPKQITNQVTLDFHRKIDEGNIDDLNELIDHTVQSLQKLQLYLNQLAKR</sequence>
<dbReference type="EMBL" id="CP018145">
    <property type="protein sequence ID" value="ASJ52091.1"/>
    <property type="molecule type" value="Genomic_DNA"/>
</dbReference>
<dbReference type="RefSeq" id="WP_088906034.1">
    <property type="nucleotide sequence ID" value="NZ_CP018145.1"/>
</dbReference>
<dbReference type="KEGG" id="bfm:BP422_00115"/>
<name>A0A220MAR7_9BACL</name>
<reference evidence="1 2" key="1">
    <citation type="submission" date="2016-11" db="EMBL/GenBank/DDBJ databases">
        <authorList>
            <person name="Jaros S."/>
            <person name="Januszkiewicz K."/>
            <person name="Wedrychowicz H."/>
        </authorList>
    </citation>
    <scope>NUCLEOTIDE SEQUENCE [LARGE SCALE GENOMIC DNA]</scope>
    <source>
        <strain evidence="1 2">NF2</strain>
    </source>
</reference>
<protein>
    <submittedName>
        <fullName evidence="1">Uncharacterized protein</fullName>
    </submittedName>
</protein>
<gene>
    <name evidence="1" type="ORF">BP422_00115</name>
</gene>
<dbReference type="Proteomes" id="UP000197781">
    <property type="component" value="Chromosome"/>
</dbReference>
<accession>A0A220MAR7</accession>
<organism evidence="1 2">
    <name type="scientific">Brevibacillus formosus</name>
    <dbReference type="NCBI Taxonomy" id="54913"/>
    <lineage>
        <taxon>Bacteria</taxon>
        <taxon>Bacillati</taxon>
        <taxon>Bacillota</taxon>
        <taxon>Bacilli</taxon>
        <taxon>Bacillales</taxon>
        <taxon>Paenibacillaceae</taxon>
        <taxon>Brevibacillus</taxon>
    </lineage>
</organism>
<evidence type="ECO:0000313" key="1">
    <source>
        <dbReference type="EMBL" id="ASJ52091.1"/>
    </source>
</evidence>
<proteinExistence type="predicted"/>